<reference evidence="2" key="1">
    <citation type="submission" date="2022-03" db="EMBL/GenBank/DDBJ databases">
        <authorList>
            <person name="Alioto T."/>
            <person name="Alioto T."/>
            <person name="Gomez Garrido J."/>
        </authorList>
    </citation>
    <scope>NUCLEOTIDE SEQUENCE</scope>
</reference>
<dbReference type="EMBL" id="OW240912">
    <property type="protein sequence ID" value="CAH2221308.1"/>
    <property type="molecule type" value="Genomic_DNA"/>
</dbReference>
<accession>A0AAD1R110</accession>
<organism evidence="2 3">
    <name type="scientific">Pelobates cultripes</name>
    <name type="common">Western spadefoot toad</name>
    <dbReference type="NCBI Taxonomy" id="61616"/>
    <lineage>
        <taxon>Eukaryota</taxon>
        <taxon>Metazoa</taxon>
        <taxon>Chordata</taxon>
        <taxon>Craniata</taxon>
        <taxon>Vertebrata</taxon>
        <taxon>Euteleostomi</taxon>
        <taxon>Amphibia</taxon>
        <taxon>Batrachia</taxon>
        <taxon>Anura</taxon>
        <taxon>Pelobatoidea</taxon>
        <taxon>Pelobatidae</taxon>
        <taxon>Pelobates</taxon>
    </lineage>
</organism>
<feature type="compositionally biased region" description="Basic residues" evidence="1">
    <location>
        <begin position="46"/>
        <end position="55"/>
    </location>
</feature>
<dbReference type="AlphaFoldDB" id="A0AAD1R110"/>
<sequence>MEKAIAKLLVQTPHGDPDTKGHEKSSGDSAPPKRHWKGNGPAPRTAKGKAPLKRSRQSDRLGPSTPPLTSSDDEGGNSPTPLEVMDEWRAGDSPSEEEDWLDIPRGHTGSELVEEQDTRHGHWKADTQTDDLEDGTFMDPQGTPMFDPLKKDEHRDSRGLVENHSGMYTSCVPVTPTLRFKRRSSCNPEVVCMMFKLERMMRSKCGQSDPEELGIHASKRRQGSPRSIPTEIPDPLFSSLFVFKSIALLPRTLFHIYICLCGFPSNHICIRERL</sequence>
<protein>
    <submittedName>
        <fullName evidence="2">Uncharacterized protein</fullName>
    </submittedName>
</protein>
<gene>
    <name evidence="2" type="ORF">PECUL_23A032561</name>
</gene>
<name>A0AAD1R110_PELCU</name>
<feature type="region of interest" description="Disordered" evidence="1">
    <location>
        <begin position="1"/>
        <end position="85"/>
    </location>
</feature>
<proteinExistence type="predicted"/>
<feature type="compositionally biased region" description="Basic and acidic residues" evidence="1">
    <location>
        <begin position="15"/>
        <end position="26"/>
    </location>
</feature>
<feature type="compositionally biased region" description="Basic and acidic residues" evidence="1">
    <location>
        <begin position="116"/>
        <end position="127"/>
    </location>
</feature>
<feature type="region of interest" description="Disordered" evidence="1">
    <location>
        <begin position="112"/>
        <end position="134"/>
    </location>
</feature>
<feature type="region of interest" description="Disordered" evidence="1">
    <location>
        <begin position="207"/>
        <end position="229"/>
    </location>
</feature>
<keyword evidence="3" id="KW-1185">Reference proteome</keyword>
<evidence type="ECO:0000313" key="3">
    <source>
        <dbReference type="Proteomes" id="UP001295444"/>
    </source>
</evidence>
<evidence type="ECO:0000256" key="1">
    <source>
        <dbReference type="SAM" id="MobiDB-lite"/>
    </source>
</evidence>
<dbReference type="Proteomes" id="UP001295444">
    <property type="component" value="Chromosome 01"/>
</dbReference>
<evidence type="ECO:0000313" key="2">
    <source>
        <dbReference type="EMBL" id="CAH2221308.1"/>
    </source>
</evidence>